<proteinExistence type="predicted"/>
<comment type="caution">
    <text evidence="3">The sequence shown here is derived from an EMBL/GenBank/DDBJ whole genome shotgun (WGS) entry which is preliminary data.</text>
</comment>
<dbReference type="GO" id="GO:0016787">
    <property type="term" value="F:hydrolase activity"/>
    <property type="evidence" value="ECO:0007669"/>
    <property type="project" value="UniProtKB-KW"/>
</dbReference>
<dbReference type="PRINTS" id="PR00111">
    <property type="entry name" value="ABHYDROLASE"/>
</dbReference>
<evidence type="ECO:0000256" key="1">
    <source>
        <dbReference type="ARBA" id="ARBA00022801"/>
    </source>
</evidence>
<accession>A0A3M8ALX6</accession>
<keyword evidence="1 3" id="KW-0378">Hydrolase</keyword>
<dbReference type="PANTHER" id="PTHR43798:SF31">
    <property type="entry name" value="AB HYDROLASE SUPERFAMILY PROTEIN YCLE"/>
    <property type="match status" value="1"/>
</dbReference>
<gene>
    <name evidence="3" type="ORF">EDM22_00305</name>
</gene>
<dbReference type="Pfam" id="PF12697">
    <property type="entry name" value="Abhydrolase_6"/>
    <property type="match status" value="1"/>
</dbReference>
<evidence type="ECO:0000259" key="2">
    <source>
        <dbReference type="Pfam" id="PF12697"/>
    </source>
</evidence>
<dbReference type="InterPro" id="IPR000073">
    <property type="entry name" value="AB_hydrolase_1"/>
</dbReference>
<organism evidence="3 4">
    <name type="scientific">Agromyces tardus</name>
    <dbReference type="NCBI Taxonomy" id="2583849"/>
    <lineage>
        <taxon>Bacteria</taxon>
        <taxon>Bacillati</taxon>
        <taxon>Actinomycetota</taxon>
        <taxon>Actinomycetes</taxon>
        <taxon>Micrococcales</taxon>
        <taxon>Microbacteriaceae</taxon>
        <taxon>Agromyces</taxon>
    </lineage>
</organism>
<dbReference type="InterPro" id="IPR050266">
    <property type="entry name" value="AB_hydrolase_sf"/>
</dbReference>
<sequence length="287" mass="30665">MGDVNARADLNPSLDSSRVTGVTPSGIAFDSVAASGTPVVLIHAGIADRRMWDPQWSQLTAARSAVRLDLRGFGESATEPEGEWSHAADVVETLRHLGIERCHLVGASFGAGVAVEVALTAPERVESLLLCPPGGSLLATLTPDLKDFFDAEKRALARDDLDAAVEANIDAWVVGPRRSANEVDPSAVAAVRTMQRRAFEVAASWQGNAPELELDPPALERLSQITARTLVLVGGHDLETTDDAAARLIAGVTGARRIDWPDVAHLPSLEKPQAFLYLLMDWTVPTE</sequence>
<dbReference type="InterPro" id="IPR029058">
    <property type="entry name" value="AB_hydrolase_fold"/>
</dbReference>
<dbReference type="GO" id="GO:0016020">
    <property type="term" value="C:membrane"/>
    <property type="evidence" value="ECO:0007669"/>
    <property type="project" value="TreeGrafter"/>
</dbReference>
<feature type="domain" description="AB hydrolase-1" evidence="2">
    <location>
        <begin position="39"/>
        <end position="275"/>
    </location>
</feature>
<dbReference type="EMBL" id="RHHB01000001">
    <property type="protein sequence ID" value="RNB52200.1"/>
    <property type="molecule type" value="Genomic_DNA"/>
</dbReference>
<dbReference type="AlphaFoldDB" id="A0A3M8ALX6"/>
<name>A0A3M8ALX6_9MICO</name>
<dbReference type="PANTHER" id="PTHR43798">
    <property type="entry name" value="MONOACYLGLYCEROL LIPASE"/>
    <property type="match status" value="1"/>
</dbReference>
<evidence type="ECO:0000313" key="4">
    <source>
        <dbReference type="Proteomes" id="UP000275048"/>
    </source>
</evidence>
<keyword evidence="4" id="KW-1185">Reference proteome</keyword>
<protein>
    <submittedName>
        <fullName evidence="3">Alpha/beta hydrolase</fullName>
    </submittedName>
</protein>
<evidence type="ECO:0000313" key="3">
    <source>
        <dbReference type="EMBL" id="RNB52200.1"/>
    </source>
</evidence>
<dbReference type="SUPFAM" id="SSF53474">
    <property type="entry name" value="alpha/beta-Hydrolases"/>
    <property type="match status" value="1"/>
</dbReference>
<dbReference type="Gene3D" id="3.40.50.1820">
    <property type="entry name" value="alpha/beta hydrolase"/>
    <property type="match status" value="1"/>
</dbReference>
<dbReference type="Proteomes" id="UP000275048">
    <property type="component" value="Unassembled WGS sequence"/>
</dbReference>
<reference evidence="3 4" key="1">
    <citation type="submission" date="2018-10" db="EMBL/GenBank/DDBJ databases">
        <title>Isolation, diversity and antibacterial activity of antinobacteria from the wheat rhizosphere soil.</title>
        <authorList>
            <person name="Sun T."/>
        </authorList>
    </citation>
    <scope>NUCLEOTIDE SEQUENCE [LARGE SCALE GENOMIC DNA]</scope>
    <source>
        <strain evidence="3 4">SJ-23</strain>
    </source>
</reference>